<dbReference type="Gene3D" id="3.90.226.10">
    <property type="entry name" value="2-enoyl-CoA Hydratase, Chain A, domain 1"/>
    <property type="match status" value="1"/>
</dbReference>
<dbReference type="SUPFAM" id="SSF52096">
    <property type="entry name" value="ClpP/crotonase"/>
    <property type="match status" value="1"/>
</dbReference>
<dbReference type="InterPro" id="IPR029045">
    <property type="entry name" value="ClpP/crotonase-like_dom_sf"/>
</dbReference>
<dbReference type="GO" id="GO:0003824">
    <property type="term" value="F:catalytic activity"/>
    <property type="evidence" value="ECO:0007669"/>
    <property type="project" value="UniProtKB-ARBA"/>
</dbReference>
<evidence type="ECO:0000313" key="2">
    <source>
        <dbReference type="Proteomes" id="UP000503336"/>
    </source>
</evidence>
<evidence type="ECO:0000313" key="1">
    <source>
        <dbReference type="EMBL" id="QIE57252.1"/>
    </source>
</evidence>
<dbReference type="AlphaFoldDB" id="A0A7M3T5H1"/>
<accession>A0A7M3T5H1</accession>
<dbReference type="PANTHER" id="PTHR11941">
    <property type="entry name" value="ENOYL-COA HYDRATASE-RELATED"/>
    <property type="match status" value="1"/>
</dbReference>
<keyword evidence="2" id="KW-1185">Reference proteome</keyword>
<name>A0A7M3T5H1_9RHOB</name>
<proteinExistence type="predicted"/>
<dbReference type="InterPro" id="IPR001753">
    <property type="entry name" value="Enoyl-CoA_hydra/iso"/>
</dbReference>
<protein>
    <submittedName>
        <fullName evidence="1">3-hydroxybutyryl-CoA dehydratase</fullName>
    </submittedName>
</protein>
<dbReference type="RefSeq" id="WP_165101821.1">
    <property type="nucleotide sequence ID" value="NZ_CP049056.1"/>
</dbReference>
<reference evidence="1 2" key="1">
    <citation type="submission" date="2020-02" db="EMBL/GenBank/DDBJ databases">
        <title>complete genome sequence of Rhodobacteraceae bacterium.</title>
        <authorList>
            <person name="Park J."/>
            <person name="Kim Y.-S."/>
            <person name="Kim K.-H."/>
        </authorList>
    </citation>
    <scope>NUCLEOTIDE SEQUENCE [LARGE SCALE GENOMIC DNA]</scope>
    <source>
        <strain evidence="1 2">RR4-56</strain>
    </source>
</reference>
<dbReference type="KEGG" id="hdh:G5B40_18475"/>
<dbReference type="Proteomes" id="UP000503336">
    <property type="component" value="Chromosome"/>
</dbReference>
<sequence length="262" mass="26859">MSDAAAIVVDRSDPAIAVVTIDRPAQRNAMTLAMWRALGDAFLTLSAEPEIRAVILTGAGGAFCAGADIKEFAAARTGAEAGGRYSETVERANTAILECPKAVFAAISGAAMGGGCGLALCCDFRIGDASAYLGIPAAKLGLVYGVAETRALVAAVGVERAKSVLFSGRRHPAPEALEMGLLSEICAGDPVAEAKARAEELRASAPLTIAGAKRVIRAVQPEPTPAEHAEIAALGAQAVVSDDYKEGVAAFVEKRPPVFRGK</sequence>
<gene>
    <name evidence="1" type="ORF">G5B40_18475</name>
</gene>
<dbReference type="CDD" id="cd06558">
    <property type="entry name" value="crotonase-like"/>
    <property type="match status" value="1"/>
</dbReference>
<organism evidence="1 2">
    <name type="scientific">Pikeienuella piscinae</name>
    <dbReference type="NCBI Taxonomy" id="2748098"/>
    <lineage>
        <taxon>Bacteria</taxon>
        <taxon>Pseudomonadati</taxon>
        <taxon>Pseudomonadota</taxon>
        <taxon>Alphaproteobacteria</taxon>
        <taxon>Rhodobacterales</taxon>
        <taxon>Paracoccaceae</taxon>
        <taxon>Pikeienuella</taxon>
    </lineage>
</organism>
<dbReference type="GO" id="GO:0006635">
    <property type="term" value="P:fatty acid beta-oxidation"/>
    <property type="evidence" value="ECO:0007669"/>
    <property type="project" value="TreeGrafter"/>
</dbReference>
<dbReference type="EMBL" id="CP049056">
    <property type="protein sequence ID" value="QIE57252.1"/>
    <property type="molecule type" value="Genomic_DNA"/>
</dbReference>
<dbReference type="Pfam" id="PF00378">
    <property type="entry name" value="ECH_1"/>
    <property type="match status" value="1"/>
</dbReference>
<dbReference type="PANTHER" id="PTHR11941:SF54">
    <property type="entry name" value="ENOYL-COA HYDRATASE, MITOCHONDRIAL"/>
    <property type="match status" value="1"/>
</dbReference>